<comment type="caution">
    <text evidence="2">The sequence shown here is derived from an EMBL/GenBank/DDBJ whole genome shotgun (WGS) entry which is preliminary data.</text>
</comment>
<evidence type="ECO:0008006" key="4">
    <source>
        <dbReference type="Google" id="ProtNLM"/>
    </source>
</evidence>
<gene>
    <name evidence="2" type="ORF">FZEAL_23</name>
</gene>
<reference evidence="2" key="1">
    <citation type="journal article" date="2020" name="BMC Genomics">
        <title>Correction to: Identification and distribution of gene clusters required for synthesis of sphingolipid metabolism inhibitors in diverse species of the filamentous fungus Fusarium.</title>
        <authorList>
            <person name="Kim H.S."/>
            <person name="Lohmar J.M."/>
            <person name="Busman M."/>
            <person name="Brown D.W."/>
            <person name="Naumann T.A."/>
            <person name="Divon H.H."/>
            <person name="Lysoe E."/>
            <person name="Uhlig S."/>
            <person name="Proctor R.H."/>
        </authorList>
    </citation>
    <scope>NUCLEOTIDE SEQUENCE</scope>
    <source>
        <strain evidence="2">NRRL 22465</strain>
    </source>
</reference>
<dbReference type="AlphaFoldDB" id="A0A8H4UW88"/>
<accession>A0A8H4UW88</accession>
<evidence type="ECO:0000313" key="3">
    <source>
        <dbReference type="Proteomes" id="UP000635477"/>
    </source>
</evidence>
<keyword evidence="1" id="KW-0732">Signal</keyword>
<reference evidence="2" key="2">
    <citation type="submission" date="2020-05" db="EMBL/GenBank/DDBJ databases">
        <authorList>
            <person name="Kim H.-S."/>
            <person name="Proctor R.H."/>
            <person name="Brown D.W."/>
        </authorList>
    </citation>
    <scope>NUCLEOTIDE SEQUENCE</scope>
    <source>
        <strain evidence="2">NRRL 22465</strain>
    </source>
</reference>
<evidence type="ECO:0000256" key="1">
    <source>
        <dbReference type="SAM" id="SignalP"/>
    </source>
</evidence>
<proteinExistence type="predicted"/>
<dbReference type="Proteomes" id="UP000635477">
    <property type="component" value="Unassembled WGS sequence"/>
</dbReference>
<name>A0A8H4UW88_9HYPO</name>
<protein>
    <recommendedName>
        <fullName evidence="4">Ecp2 effector protein domain-containing protein</fullName>
    </recommendedName>
</protein>
<organism evidence="2 3">
    <name type="scientific">Fusarium zealandicum</name>
    <dbReference type="NCBI Taxonomy" id="1053134"/>
    <lineage>
        <taxon>Eukaryota</taxon>
        <taxon>Fungi</taxon>
        <taxon>Dikarya</taxon>
        <taxon>Ascomycota</taxon>
        <taxon>Pezizomycotina</taxon>
        <taxon>Sordariomycetes</taxon>
        <taxon>Hypocreomycetidae</taxon>
        <taxon>Hypocreales</taxon>
        <taxon>Nectriaceae</taxon>
        <taxon>Fusarium</taxon>
        <taxon>Fusarium staphyleae species complex</taxon>
    </lineage>
</organism>
<evidence type="ECO:0000313" key="2">
    <source>
        <dbReference type="EMBL" id="KAF4984870.1"/>
    </source>
</evidence>
<keyword evidence="3" id="KW-1185">Reference proteome</keyword>
<dbReference type="EMBL" id="JABEYC010000001">
    <property type="protein sequence ID" value="KAF4984870.1"/>
    <property type="molecule type" value="Genomic_DNA"/>
</dbReference>
<feature type="chain" id="PRO_5034286108" description="Ecp2 effector protein domain-containing protein" evidence="1">
    <location>
        <begin position="20"/>
        <end position="148"/>
    </location>
</feature>
<sequence length="148" mass="15608">MRFTLTAAFCALAATLAQADIADFNEANSGAYTTKTCASNESCLGPVFDDAAMDGLCNEISGSPCSNHGKGLTTGLLKWVANKDCDVAQAKITVEQCREYVIGTRAMTNDAKCGIAVDVLDTTGKYHAGFDISGQCLVIDPIGRRRSN</sequence>
<feature type="signal peptide" evidence="1">
    <location>
        <begin position="1"/>
        <end position="19"/>
    </location>
</feature>